<evidence type="ECO:0000256" key="3">
    <source>
        <dbReference type="ARBA" id="ARBA00022833"/>
    </source>
</evidence>
<organism evidence="5 6">
    <name type="scientific">Psychromonas aquatilis</name>
    <dbReference type="NCBI Taxonomy" id="2005072"/>
    <lineage>
        <taxon>Bacteria</taxon>
        <taxon>Pseudomonadati</taxon>
        <taxon>Pseudomonadota</taxon>
        <taxon>Gammaproteobacteria</taxon>
        <taxon>Alteromonadales</taxon>
        <taxon>Psychromonadaceae</taxon>
        <taxon>Psychromonas</taxon>
    </lineage>
</organism>
<name>A0ABU9GQC9_9GAMM</name>
<evidence type="ECO:0000259" key="4">
    <source>
        <dbReference type="PROSITE" id="PS01358"/>
    </source>
</evidence>
<evidence type="ECO:0000313" key="6">
    <source>
        <dbReference type="Proteomes" id="UP001369082"/>
    </source>
</evidence>
<feature type="domain" description="RanBP2-type" evidence="4">
    <location>
        <begin position="77"/>
        <end position="96"/>
    </location>
</feature>
<gene>
    <name evidence="5" type="ORF">V6256_07825</name>
</gene>
<keyword evidence="2" id="KW-0863">Zinc-finger</keyword>
<dbReference type="InterPro" id="IPR001876">
    <property type="entry name" value="Znf_RanBP2"/>
</dbReference>
<dbReference type="RefSeq" id="WP_341597532.1">
    <property type="nucleotide sequence ID" value="NZ_JBAKAZ010000023.1"/>
</dbReference>
<keyword evidence="1" id="KW-0479">Metal-binding</keyword>
<keyword evidence="6" id="KW-1185">Reference proteome</keyword>
<dbReference type="Proteomes" id="UP001369082">
    <property type="component" value="Unassembled WGS sequence"/>
</dbReference>
<dbReference type="Pfam" id="PF09413">
    <property type="entry name" value="DUF2007"/>
    <property type="match status" value="1"/>
</dbReference>
<dbReference type="PROSITE" id="PS01358">
    <property type="entry name" value="ZF_RANBP2_1"/>
    <property type="match status" value="1"/>
</dbReference>
<dbReference type="EMBL" id="JBAKAZ010000023">
    <property type="protein sequence ID" value="MEL0629514.1"/>
    <property type="molecule type" value="Genomic_DNA"/>
</dbReference>
<sequence>MKLVYTHENQFLVSNIKNIIEAEGIATFLKNEFAKGAMGEVSTFDCWPEVWVYEDADFEKAKSIVALSQSTKLNAEWVCEHCNEKNDAAFEVCWSCQHDPSDD</sequence>
<protein>
    <submittedName>
        <fullName evidence="5">DUF2007 domain-containing protein</fullName>
    </submittedName>
</protein>
<reference evidence="5 6" key="1">
    <citation type="submission" date="2024-02" db="EMBL/GenBank/DDBJ databases">
        <title>Bacteria isolated from the canopy kelp, Nereocystis luetkeana.</title>
        <authorList>
            <person name="Pfister C.A."/>
            <person name="Younker I.T."/>
            <person name="Light S.H."/>
        </authorList>
    </citation>
    <scope>NUCLEOTIDE SEQUENCE [LARGE SCALE GENOMIC DNA]</scope>
    <source>
        <strain evidence="5 6">TI.1.05</strain>
    </source>
</reference>
<keyword evidence="3" id="KW-0862">Zinc</keyword>
<evidence type="ECO:0000256" key="1">
    <source>
        <dbReference type="ARBA" id="ARBA00022723"/>
    </source>
</evidence>
<evidence type="ECO:0000256" key="2">
    <source>
        <dbReference type="ARBA" id="ARBA00022771"/>
    </source>
</evidence>
<accession>A0ABU9GQC9</accession>
<evidence type="ECO:0000313" key="5">
    <source>
        <dbReference type="EMBL" id="MEL0629514.1"/>
    </source>
</evidence>
<comment type="caution">
    <text evidence="5">The sequence shown here is derived from an EMBL/GenBank/DDBJ whole genome shotgun (WGS) entry which is preliminary data.</text>
</comment>
<dbReference type="InterPro" id="IPR018551">
    <property type="entry name" value="DUF2007"/>
</dbReference>
<proteinExistence type="predicted"/>